<proteinExistence type="predicted"/>
<sequence length="110" mass="12602">MVQKLLRLDWGRPLGSQPFPRSLTLLLVPPRARWWDLNTIDIVLWLQDIASRQTDVVEGRTGGDPRQGRRQDNFKSTVSFLPHAVQEVAITSAQFDYAHYWLCKTTAGLL</sequence>
<comment type="caution">
    <text evidence="1">The sequence shown here is derived from an EMBL/GenBank/DDBJ whole genome shotgun (WGS) entry which is preliminary data.</text>
</comment>
<protein>
    <submittedName>
        <fullName evidence="1">Uncharacterized protein</fullName>
    </submittedName>
</protein>
<accession>A0AAD7VZJ4</accession>
<reference evidence="1" key="1">
    <citation type="journal article" date="2023" name="Science">
        <title>Genome structures resolve the early diversification of teleost fishes.</title>
        <authorList>
            <person name="Parey E."/>
            <person name="Louis A."/>
            <person name="Montfort J."/>
            <person name="Bouchez O."/>
            <person name="Roques C."/>
            <person name="Iampietro C."/>
            <person name="Lluch J."/>
            <person name="Castinel A."/>
            <person name="Donnadieu C."/>
            <person name="Desvignes T."/>
            <person name="Floi Bucao C."/>
            <person name="Jouanno E."/>
            <person name="Wen M."/>
            <person name="Mejri S."/>
            <person name="Dirks R."/>
            <person name="Jansen H."/>
            <person name="Henkel C."/>
            <person name="Chen W.J."/>
            <person name="Zahm M."/>
            <person name="Cabau C."/>
            <person name="Klopp C."/>
            <person name="Thompson A.W."/>
            <person name="Robinson-Rechavi M."/>
            <person name="Braasch I."/>
            <person name="Lecointre G."/>
            <person name="Bobe J."/>
            <person name="Postlethwait J.H."/>
            <person name="Berthelot C."/>
            <person name="Roest Crollius H."/>
            <person name="Guiguen Y."/>
        </authorList>
    </citation>
    <scope>NUCLEOTIDE SEQUENCE</scope>
    <source>
        <strain evidence="1">NC1722</strain>
    </source>
</reference>
<keyword evidence="2" id="KW-1185">Reference proteome</keyword>
<organism evidence="1 2">
    <name type="scientific">Aldrovandia affinis</name>
    <dbReference type="NCBI Taxonomy" id="143900"/>
    <lineage>
        <taxon>Eukaryota</taxon>
        <taxon>Metazoa</taxon>
        <taxon>Chordata</taxon>
        <taxon>Craniata</taxon>
        <taxon>Vertebrata</taxon>
        <taxon>Euteleostomi</taxon>
        <taxon>Actinopterygii</taxon>
        <taxon>Neopterygii</taxon>
        <taxon>Teleostei</taxon>
        <taxon>Notacanthiformes</taxon>
        <taxon>Halosauridae</taxon>
        <taxon>Aldrovandia</taxon>
    </lineage>
</organism>
<name>A0AAD7VZJ4_9TELE</name>
<dbReference type="EMBL" id="JAINUG010000659">
    <property type="protein sequence ID" value="KAJ8362479.1"/>
    <property type="molecule type" value="Genomic_DNA"/>
</dbReference>
<dbReference type="Proteomes" id="UP001221898">
    <property type="component" value="Unassembled WGS sequence"/>
</dbReference>
<gene>
    <name evidence="1" type="ORF">AAFF_G00372190</name>
</gene>
<evidence type="ECO:0000313" key="1">
    <source>
        <dbReference type="EMBL" id="KAJ8362479.1"/>
    </source>
</evidence>
<dbReference type="AlphaFoldDB" id="A0AAD7VZJ4"/>
<evidence type="ECO:0000313" key="2">
    <source>
        <dbReference type="Proteomes" id="UP001221898"/>
    </source>
</evidence>